<proteinExistence type="predicted"/>
<protein>
    <submittedName>
        <fullName evidence="2">Uncharacterized protein</fullName>
    </submittedName>
</protein>
<reference evidence="3" key="1">
    <citation type="journal article" date="2017" name="Nat. Ecol. Evol.">
        <title>Genome expansion and lineage-specific genetic innovations in the forest pathogenic fungi Armillaria.</title>
        <authorList>
            <person name="Sipos G."/>
            <person name="Prasanna A.N."/>
            <person name="Walter M.C."/>
            <person name="O'Connor E."/>
            <person name="Balint B."/>
            <person name="Krizsan K."/>
            <person name="Kiss B."/>
            <person name="Hess J."/>
            <person name="Varga T."/>
            <person name="Slot J."/>
            <person name="Riley R."/>
            <person name="Boka B."/>
            <person name="Rigling D."/>
            <person name="Barry K."/>
            <person name="Lee J."/>
            <person name="Mihaltcheva S."/>
            <person name="LaButti K."/>
            <person name="Lipzen A."/>
            <person name="Waldron R."/>
            <person name="Moloney N.M."/>
            <person name="Sperisen C."/>
            <person name="Kredics L."/>
            <person name="Vagvoelgyi C."/>
            <person name="Patrignani A."/>
            <person name="Fitzpatrick D."/>
            <person name="Nagy I."/>
            <person name="Doyle S."/>
            <person name="Anderson J.B."/>
            <person name="Grigoriev I.V."/>
            <person name="Gueldener U."/>
            <person name="Muensterkoetter M."/>
            <person name="Nagy L.G."/>
        </authorList>
    </citation>
    <scope>NUCLEOTIDE SEQUENCE [LARGE SCALE GENOMIC DNA]</scope>
    <source>
        <strain evidence="3">Ar21-2</strain>
    </source>
</reference>
<dbReference type="STRING" id="47427.A0A2H3EBF6"/>
<sequence length="100" mass="10722">MYMRYVGGGIGHGADPLEENDNATGAEIAHETTSYEMSDETAVGGNTLEEGDEDDEEEDDDEDLSSEDSGDERDPEEDGDSDGSVESSYLDVEDTGFADL</sequence>
<feature type="compositionally biased region" description="Acidic residues" evidence="1">
    <location>
        <begin position="91"/>
        <end position="100"/>
    </location>
</feature>
<dbReference type="EMBL" id="KZ293648">
    <property type="protein sequence ID" value="PBK98687.1"/>
    <property type="molecule type" value="Genomic_DNA"/>
</dbReference>
<keyword evidence="3" id="KW-1185">Reference proteome</keyword>
<evidence type="ECO:0000313" key="2">
    <source>
        <dbReference type="EMBL" id="PBK98687.1"/>
    </source>
</evidence>
<feature type="region of interest" description="Disordered" evidence="1">
    <location>
        <begin position="1"/>
        <end position="100"/>
    </location>
</feature>
<dbReference type="Proteomes" id="UP000217790">
    <property type="component" value="Unassembled WGS sequence"/>
</dbReference>
<accession>A0A2H3EBF6</accession>
<dbReference type="OrthoDB" id="10560960at2759"/>
<evidence type="ECO:0000313" key="3">
    <source>
        <dbReference type="Proteomes" id="UP000217790"/>
    </source>
</evidence>
<feature type="compositionally biased region" description="Gly residues" evidence="1">
    <location>
        <begin position="1"/>
        <end position="12"/>
    </location>
</feature>
<feature type="compositionally biased region" description="Acidic residues" evidence="1">
    <location>
        <begin position="49"/>
        <end position="83"/>
    </location>
</feature>
<organism evidence="2 3">
    <name type="scientific">Armillaria gallica</name>
    <name type="common">Bulbous honey fungus</name>
    <name type="synonym">Armillaria bulbosa</name>
    <dbReference type="NCBI Taxonomy" id="47427"/>
    <lineage>
        <taxon>Eukaryota</taxon>
        <taxon>Fungi</taxon>
        <taxon>Dikarya</taxon>
        <taxon>Basidiomycota</taxon>
        <taxon>Agaricomycotina</taxon>
        <taxon>Agaricomycetes</taxon>
        <taxon>Agaricomycetidae</taxon>
        <taxon>Agaricales</taxon>
        <taxon>Marasmiineae</taxon>
        <taxon>Physalacriaceae</taxon>
        <taxon>Armillaria</taxon>
    </lineage>
</organism>
<gene>
    <name evidence="2" type="ORF">ARMGADRAFT_1060342</name>
</gene>
<evidence type="ECO:0000256" key="1">
    <source>
        <dbReference type="SAM" id="MobiDB-lite"/>
    </source>
</evidence>
<dbReference type="AlphaFoldDB" id="A0A2H3EBF6"/>
<dbReference type="InParanoid" id="A0A2H3EBF6"/>
<name>A0A2H3EBF6_ARMGA</name>